<sequence length="304" mass="34239">MKVVEKFTVNLIPDTLQLAYMGAKTVEVGVEINTFNDGSVRVLIPSITKGFEWQTARIDAFVESMDDLMIVAQIKNILEQNSVNRPRSYCLNILSTPYTRYDRPMLDGIDGFGAKVFADFVNSIGFDSVVFSDCHSEVMTDLVKGSLNLHQRVLCQNTVELENVGLICPDNGARKKIPDAIIRFDKTRDLATGKITGFKLDSQIVGQPEKFNEFLVVDDICEGGRTFIEVAKCFKENVKNGVLKPKNGVKLYLYVTHGIFSNYAVENLLVEYDTIYTHYMKRSTYFALTVQEQEKVIVNTLINA</sequence>
<dbReference type="InterPro" id="IPR029057">
    <property type="entry name" value="PRTase-like"/>
</dbReference>
<dbReference type="RefSeq" id="YP_004009682.1">
    <property type="nucleotide sequence ID" value="NC_014661.1"/>
</dbReference>
<reference evidence="1 2" key="1">
    <citation type="journal article" date="2010" name="Virol. J.">
        <title>Genomes of the T4-related bacteriophages as windows on microbial genome evolution.</title>
        <authorList>
            <person name="Petrov V.M."/>
            <person name="Ratnayaka S."/>
            <person name="Nolan J.M."/>
            <person name="Miller E.S."/>
            <person name="Karam J.D."/>
        </authorList>
    </citation>
    <scope>NUCLEOTIDE SEQUENCE [LARGE SCALE GENOMIC DNA]</scope>
</reference>
<organism evidence="1 2">
    <name type="scientific">Acinetobacter phage Acj61</name>
    <dbReference type="NCBI Taxonomy" id="760732"/>
    <lineage>
        <taxon>Viruses</taxon>
        <taxon>Duplodnaviria</taxon>
        <taxon>Heunggongvirae</taxon>
        <taxon>Uroviricota</taxon>
        <taxon>Caudoviricetes</taxon>
        <taxon>Pantevenvirales</taxon>
        <taxon>Straboviridae</taxon>
        <taxon>Twarogvirinae</taxon>
        <taxon>Lasallevirus</taxon>
        <taxon>Lasallevirus Acj61</taxon>
        <taxon>Acinetobacter virus Acj61</taxon>
    </lineage>
</organism>
<accession>E5E446</accession>
<dbReference type="GeneID" id="9925956"/>
<dbReference type="Gene3D" id="3.40.50.2020">
    <property type="match status" value="2"/>
</dbReference>
<evidence type="ECO:0000313" key="1">
    <source>
        <dbReference type="EMBL" id="ADG36030.1"/>
    </source>
</evidence>
<dbReference type="EMBL" id="GU911519">
    <property type="protein sequence ID" value="ADG36030.1"/>
    <property type="molecule type" value="Genomic_DNA"/>
</dbReference>
<name>E5E446_9CAUD</name>
<gene>
    <name evidence="1" type="ORF">Acj61p065</name>
</gene>
<dbReference type="KEGG" id="vg:9925956"/>
<evidence type="ECO:0000313" key="2">
    <source>
        <dbReference type="Proteomes" id="UP000008730"/>
    </source>
</evidence>
<dbReference type="SUPFAM" id="SSF53271">
    <property type="entry name" value="PRTase-like"/>
    <property type="match status" value="1"/>
</dbReference>
<dbReference type="Proteomes" id="UP000008730">
    <property type="component" value="Segment"/>
</dbReference>
<proteinExistence type="predicted"/>
<dbReference type="OrthoDB" id="6086at10239"/>
<keyword evidence="2" id="KW-1185">Reference proteome</keyword>
<protein>
    <submittedName>
        <fullName evidence="1">Putative phosphoribosylpyrophosphate synthetase</fullName>
    </submittedName>
</protein>